<feature type="region of interest" description="Disordered" evidence="3">
    <location>
        <begin position="320"/>
        <end position="346"/>
    </location>
</feature>
<keyword evidence="2" id="KW-0802">TPR repeat</keyword>
<gene>
    <name evidence="5" type="ORF">PPL_09436</name>
</gene>
<dbReference type="InterPro" id="IPR013783">
    <property type="entry name" value="Ig-like_fold"/>
</dbReference>
<dbReference type="Gene3D" id="2.60.40.10">
    <property type="entry name" value="Immunoglobulins"/>
    <property type="match status" value="1"/>
</dbReference>
<dbReference type="Gene3D" id="3.40.50.300">
    <property type="entry name" value="P-loop containing nucleotide triphosphate hydrolases"/>
    <property type="match status" value="1"/>
</dbReference>
<dbReference type="InterPro" id="IPR007111">
    <property type="entry name" value="NACHT_NTPase"/>
</dbReference>
<evidence type="ECO:0000256" key="3">
    <source>
        <dbReference type="SAM" id="MobiDB-lite"/>
    </source>
</evidence>
<feature type="repeat" description="TPR" evidence="2">
    <location>
        <begin position="1227"/>
        <end position="1260"/>
    </location>
</feature>
<feature type="repeat" description="TPR" evidence="2">
    <location>
        <begin position="1311"/>
        <end position="1344"/>
    </location>
</feature>
<dbReference type="InterPro" id="IPR014756">
    <property type="entry name" value="Ig_E-set"/>
</dbReference>
<organism evidence="5 6">
    <name type="scientific">Heterostelium pallidum (strain ATCC 26659 / Pp 5 / PN500)</name>
    <name type="common">Cellular slime mold</name>
    <name type="synonym">Polysphondylium pallidum</name>
    <dbReference type="NCBI Taxonomy" id="670386"/>
    <lineage>
        <taxon>Eukaryota</taxon>
        <taxon>Amoebozoa</taxon>
        <taxon>Evosea</taxon>
        <taxon>Eumycetozoa</taxon>
        <taxon>Dictyostelia</taxon>
        <taxon>Acytosteliales</taxon>
        <taxon>Acytosteliaceae</taxon>
        <taxon>Heterostelium</taxon>
    </lineage>
</organism>
<dbReference type="Gene3D" id="3.40.50.10190">
    <property type="entry name" value="BRCT domain"/>
    <property type="match status" value="1"/>
</dbReference>
<dbReference type="Pfam" id="PF13271">
    <property type="entry name" value="DUF4062"/>
    <property type="match status" value="1"/>
</dbReference>
<dbReference type="CDD" id="cd00102">
    <property type="entry name" value="IPT"/>
    <property type="match status" value="1"/>
</dbReference>
<evidence type="ECO:0000313" key="6">
    <source>
        <dbReference type="Proteomes" id="UP000001396"/>
    </source>
</evidence>
<dbReference type="RefSeq" id="XP_020428818.1">
    <property type="nucleotide sequence ID" value="XM_020580231.1"/>
</dbReference>
<feature type="region of interest" description="Disordered" evidence="3">
    <location>
        <begin position="86"/>
        <end position="123"/>
    </location>
</feature>
<evidence type="ECO:0000313" key="5">
    <source>
        <dbReference type="EMBL" id="EFA76686.1"/>
    </source>
</evidence>
<dbReference type="CDD" id="cd00027">
    <property type="entry name" value="BRCT"/>
    <property type="match status" value="1"/>
</dbReference>
<feature type="compositionally biased region" description="Pro residues" evidence="3">
    <location>
        <begin position="1402"/>
        <end position="1417"/>
    </location>
</feature>
<dbReference type="SUPFAM" id="SSF52113">
    <property type="entry name" value="BRCT domain"/>
    <property type="match status" value="1"/>
</dbReference>
<feature type="compositionally biased region" description="Low complexity" evidence="3">
    <location>
        <begin position="86"/>
        <end position="121"/>
    </location>
</feature>
<feature type="compositionally biased region" description="Pro residues" evidence="3">
    <location>
        <begin position="1370"/>
        <end position="1393"/>
    </location>
</feature>
<dbReference type="PROSITE" id="PS50005">
    <property type="entry name" value="TPR"/>
    <property type="match status" value="2"/>
</dbReference>
<sequence length="1624" mass="182748">MKISFKLKTFYLNDINSDQKSTFKEYLEKHGATIAKRFSKNVDYVIASGESISANKYPLTIATANNIPIINSNFIAFRISGGEVSSPPLPSGGSNNTTLTTSNNSLSLSSASTSKLHTSSNNNNTTQLVPSSLLLDQVEADPVVTLLVPPSGNNIGGYQVTVFGVGFAPNPQFRVKFGSIFATNYEFHSNSAILVTVPPGIVCAPGNVPVSASNDGRSFGYPVTFMFYDAVIYKVPSPSEQEAVIVKSQLANIKRAIHNIQNVESLLLKRFATLSEEKQQQLFLMPESGAAATATSSVDKSRAISLSGFSDGSNMEIEFESDDEDSSVSSSDDKADQHGAAGSSDEFEGREIRIFISSPFKDMNLDRDQIVKVVIPKIRKICIERDIIISYVDLRWGVTEQAQIGLSMCLREMSKCNLLVGLYGERYGWSSQERADPRTQQLLTATLDKAASEYPWVNKLRDCSMTEIEYRAVLSGHVPSCQQSLFYFRDPYYIEEVSQKERNNFVSEGPRSKEKLDKLKLELNKLSGANGIRVAEYRRPTNLADVLYEDLEKYIDKKFPAGHELAPDDKERFLHAVFSKNLCKNYIKNEANFMSIDTFLTSNKSNVLMVHGDVGSGKSALLCNWVKQHKDQHPEDIIATHWIGATPSSSKHSGSLIRIMIEIKAMLEKETASSSKEASSSLFKDTSSSWIPDIPDANSTSEKITQEFSQFISFVMTHPSMSARRLVIVLDGLNKLDTRDNSADMIWFPRNLPNNAKFIISSTTTSRPVEVMKKRGVSFLHITPLPEAERKAMVRLYLNRFAKKLSDQQELLIANSNSASNPRFLQLLLDDICVFGDHERLNERILRLLKARNTAELYEIILDRIETDYDVKGKGLVRDFLRYIWGGRRGIEIELLTALLNKKGIDPLEWNSLLVLMEAYISSSSGLLSFLNDDIAAAVEKKYITTDKIKIEIHADIAQMFLESTDLNERKVEELPFQLLHSENWEELRACLTNLYMFDKLYAPRHRSDLINLWNNLEKQFKPPKNAAERNDPIPYNATKEYKWLIARSFPQASGLVISDVLYNVASFLEEISQYEGAEALYLKARDLYVTNSQMIEAAKVDRSMGRMYHTKCNHDMADAKFRQALSIYTKERGAEDIEVAATLNLLGSLACTRNLHAEAKQMLNEAMRIVEPRSEQYPLLLSDIAYSLGSVHFVEEARHLNIAEDYFIKALEIIELKLGDMDVAYARIITRLGSLYIEKDQYSDAESCFKMALKIYEGRLGLEHSRVAQILRHMISLYEMQENYKMSEECALRALAICRKIYGPTHSQVAAILVRLGIVYQSMEKKEQAVQVLNEARGIREKEYGVNHKMVQQIVAIIKDVTAPKIVKPPPPPPLPKFLVSNPPPTPAPAPVPQAVQTKPQHPPGYIPPPPPPPPANYKANHHYANDLSIGNVMRSGLPTIVQPVGYLPQPTPAYPQQLQQQQVQQLQQLQQHQMQPPQVQQQQMQLQQLQQMQQQQQQMQPQQQQQQQQQQQGYGGYLASYQPHQQPTKKKLSANVLQQQQQQLRSKQPPPQKQPECAFSDMVAQYNQQNLRKAANVQDRSGASGAVQAMLGEKQNAKPNAFNNKLFNMKSKKVSCSTTKQL</sequence>
<dbReference type="InterPro" id="IPR011990">
    <property type="entry name" value="TPR-like_helical_dom_sf"/>
</dbReference>
<dbReference type="PROSITE" id="PS50172">
    <property type="entry name" value="BRCT"/>
    <property type="match status" value="1"/>
</dbReference>
<dbReference type="Pfam" id="PF01833">
    <property type="entry name" value="TIG"/>
    <property type="match status" value="1"/>
</dbReference>
<dbReference type="GeneID" id="31364911"/>
<evidence type="ECO:0000256" key="2">
    <source>
        <dbReference type="PROSITE-ProRule" id="PRU00339"/>
    </source>
</evidence>
<protein>
    <submittedName>
        <fullName evidence="5">TPR repeat-containing protein</fullName>
    </submittedName>
</protein>
<dbReference type="Gene3D" id="1.25.40.10">
    <property type="entry name" value="Tetratricopeptide repeat domain"/>
    <property type="match status" value="2"/>
</dbReference>
<evidence type="ECO:0000259" key="4">
    <source>
        <dbReference type="PROSITE" id="PS50172"/>
    </source>
</evidence>
<dbReference type="SUPFAM" id="SSF52540">
    <property type="entry name" value="P-loop containing nucleoside triphosphate hydrolases"/>
    <property type="match status" value="1"/>
</dbReference>
<dbReference type="SUPFAM" id="SSF48452">
    <property type="entry name" value="TPR-like"/>
    <property type="match status" value="2"/>
</dbReference>
<dbReference type="SUPFAM" id="SSF81296">
    <property type="entry name" value="E set domains"/>
    <property type="match status" value="1"/>
</dbReference>
<dbReference type="PANTHER" id="PTHR19860">
    <property type="entry name" value="DDB1- AND CUL4-ASSOCIATED FACTOR 12-RELATED"/>
    <property type="match status" value="1"/>
</dbReference>
<dbReference type="PANTHER" id="PTHR19860:SF24">
    <property type="entry name" value="TPR REPEAT-CONTAINING PROTEIN DDB_G0287407"/>
    <property type="match status" value="1"/>
</dbReference>
<dbReference type="Pfam" id="PF05729">
    <property type="entry name" value="NACHT"/>
    <property type="match status" value="1"/>
</dbReference>
<dbReference type="GO" id="GO:0080008">
    <property type="term" value="C:Cul4-RING E3 ubiquitin ligase complex"/>
    <property type="evidence" value="ECO:0007669"/>
    <property type="project" value="TreeGrafter"/>
</dbReference>
<keyword evidence="1" id="KW-0677">Repeat</keyword>
<dbReference type="InterPro" id="IPR025139">
    <property type="entry name" value="DUF4062"/>
</dbReference>
<dbReference type="SMART" id="SM00028">
    <property type="entry name" value="TPR"/>
    <property type="match status" value="6"/>
</dbReference>
<dbReference type="Pfam" id="PF00533">
    <property type="entry name" value="BRCT"/>
    <property type="match status" value="1"/>
</dbReference>
<dbReference type="Pfam" id="PF13374">
    <property type="entry name" value="TPR_10"/>
    <property type="match status" value="1"/>
</dbReference>
<dbReference type="InterPro" id="IPR001357">
    <property type="entry name" value="BRCT_dom"/>
</dbReference>
<dbReference type="InParanoid" id="D3BPG8"/>
<feature type="compositionally biased region" description="Low complexity" evidence="3">
    <location>
        <begin position="1539"/>
        <end position="1549"/>
    </location>
</feature>
<dbReference type="InterPro" id="IPR027417">
    <property type="entry name" value="P-loop_NTPase"/>
</dbReference>
<evidence type="ECO:0000256" key="1">
    <source>
        <dbReference type="ARBA" id="ARBA00022737"/>
    </source>
</evidence>
<comment type="caution">
    <text evidence="5">The sequence shown here is derived from an EMBL/GenBank/DDBJ whole genome shotgun (WGS) entry which is preliminary data.</text>
</comment>
<keyword evidence="6" id="KW-1185">Reference proteome</keyword>
<reference evidence="5 6" key="1">
    <citation type="journal article" date="2011" name="Genome Res.">
        <title>Phylogeny-wide analysis of social amoeba genomes highlights ancient origins for complex intercellular communication.</title>
        <authorList>
            <person name="Heidel A.J."/>
            <person name="Lawal H.M."/>
            <person name="Felder M."/>
            <person name="Schilde C."/>
            <person name="Helps N.R."/>
            <person name="Tunggal B."/>
            <person name="Rivero F."/>
            <person name="John U."/>
            <person name="Schleicher M."/>
            <person name="Eichinger L."/>
            <person name="Platzer M."/>
            <person name="Noegel A.A."/>
            <person name="Schaap P."/>
            <person name="Gloeckner G."/>
        </authorList>
    </citation>
    <scope>NUCLEOTIDE SEQUENCE [LARGE SCALE GENOMIC DNA]</scope>
    <source>
        <strain evidence="6">ATCC 26659 / Pp 5 / PN500</strain>
    </source>
</reference>
<dbReference type="InterPro" id="IPR019734">
    <property type="entry name" value="TPR_rpt"/>
</dbReference>
<dbReference type="InterPro" id="IPR002909">
    <property type="entry name" value="IPT_dom"/>
</dbReference>
<feature type="domain" description="BRCT" evidence="4">
    <location>
        <begin position="1"/>
        <end position="75"/>
    </location>
</feature>
<dbReference type="STRING" id="670386.D3BPG8"/>
<dbReference type="InterPro" id="IPR036420">
    <property type="entry name" value="BRCT_dom_sf"/>
</dbReference>
<feature type="region of interest" description="Disordered" evidence="3">
    <location>
        <begin position="1370"/>
        <end position="1423"/>
    </location>
</feature>
<accession>D3BPG8</accession>
<dbReference type="Pfam" id="PF13424">
    <property type="entry name" value="TPR_12"/>
    <property type="match status" value="2"/>
</dbReference>
<dbReference type="InterPro" id="IPR051191">
    <property type="entry name" value="DCAF12"/>
</dbReference>
<dbReference type="OMA" id="YFRDPYY"/>
<dbReference type="EMBL" id="ADBJ01000044">
    <property type="protein sequence ID" value="EFA76686.1"/>
    <property type="molecule type" value="Genomic_DNA"/>
</dbReference>
<proteinExistence type="predicted"/>
<dbReference type="Proteomes" id="UP000001396">
    <property type="component" value="Unassembled WGS sequence"/>
</dbReference>
<name>D3BPG8_HETP5</name>
<feature type="region of interest" description="Disordered" evidence="3">
    <location>
        <begin position="1520"/>
        <end position="1558"/>
    </location>
</feature>